<dbReference type="EMBL" id="BDGG01000015">
    <property type="protein sequence ID" value="GAV07762.1"/>
    <property type="molecule type" value="Genomic_DNA"/>
</dbReference>
<protein>
    <submittedName>
        <fullName evidence="1">Uncharacterized protein</fullName>
    </submittedName>
</protein>
<dbReference type="Proteomes" id="UP000186922">
    <property type="component" value="Unassembled WGS sequence"/>
</dbReference>
<name>A0A1D1W2I9_RAMVA</name>
<feature type="non-terminal residue" evidence="1">
    <location>
        <position position="1"/>
    </location>
</feature>
<feature type="non-terminal residue" evidence="1">
    <location>
        <position position="28"/>
    </location>
</feature>
<gene>
    <name evidence="1" type="primary">RvY_17567-1</name>
    <name evidence="1" type="synonym">RvY_17567.1</name>
    <name evidence="1" type="ORF">RvY_17567</name>
</gene>
<dbReference type="AlphaFoldDB" id="A0A1D1W2I9"/>
<evidence type="ECO:0000313" key="2">
    <source>
        <dbReference type="Proteomes" id="UP000186922"/>
    </source>
</evidence>
<reference evidence="1 2" key="1">
    <citation type="journal article" date="2016" name="Nat. Commun.">
        <title>Extremotolerant tardigrade genome and improved radiotolerance of human cultured cells by tardigrade-unique protein.</title>
        <authorList>
            <person name="Hashimoto T."/>
            <person name="Horikawa D.D."/>
            <person name="Saito Y."/>
            <person name="Kuwahara H."/>
            <person name="Kozuka-Hata H."/>
            <person name="Shin-I T."/>
            <person name="Minakuchi Y."/>
            <person name="Ohishi K."/>
            <person name="Motoyama A."/>
            <person name="Aizu T."/>
            <person name="Enomoto A."/>
            <person name="Kondo K."/>
            <person name="Tanaka S."/>
            <person name="Hara Y."/>
            <person name="Koshikawa S."/>
            <person name="Sagara H."/>
            <person name="Miura T."/>
            <person name="Yokobori S."/>
            <person name="Miyagawa K."/>
            <person name="Suzuki Y."/>
            <person name="Kubo T."/>
            <person name="Oyama M."/>
            <person name="Kohara Y."/>
            <person name="Fujiyama A."/>
            <person name="Arakawa K."/>
            <person name="Katayama T."/>
            <person name="Toyoda A."/>
            <person name="Kunieda T."/>
        </authorList>
    </citation>
    <scope>NUCLEOTIDE SEQUENCE [LARGE SCALE GENOMIC DNA]</scope>
    <source>
        <strain evidence="1 2">YOKOZUNA-1</strain>
    </source>
</reference>
<evidence type="ECO:0000313" key="1">
    <source>
        <dbReference type="EMBL" id="GAV07762.1"/>
    </source>
</evidence>
<comment type="caution">
    <text evidence="1">The sequence shown here is derived from an EMBL/GenBank/DDBJ whole genome shotgun (WGS) entry which is preliminary data.</text>
</comment>
<proteinExistence type="predicted"/>
<sequence length="28" mass="3144">PVKIMSRRVYGPVRVMTRRLSLSPATAT</sequence>
<accession>A0A1D1W2I9</accession>
<keyword evidence="2" id="KW-1185">Reference proteome</keyword>
<organism evidence="1 2">
    <name type="scientific">Ramazzottius varieornatus</name>
    <name type="common">Water bear</name>
    <name type="synonym">Tardigrade</name>
    <dbReference type="NCBI Taxonomy" id="947166"/>
    <lineage>
        <taxon>Eukaryota</taxon>
        <taxon>Metazoa</taxon>
        <taxon>Ecdysozoa</taxon>
        <taxon>Tardigrada</taxon>
        <taxon>Eutardigrada</taxon>
        <taxon>Parachela</taxon>
        <taxon>Hypsibioidea</taxon>
        <taxon>Ramazzottiidae</taxon>
        <taxon>Ramazzottius</taxon>
    </lineage>
</organism>